<protein>
    <submittedName>
        <fullName evidence="2">Colanic acid biosynthesis glycosyltransferase WcaL</fullName>
    </submittedName>
</protein>
<proteinExistence type="predicted"/>
<dbReference type="SUPFAM" id="SSF53756">
    <property type="entry name" value="UDP-Glycosyltransferase/glycogen phosphorylase"/>
    <property type="match status" value="1"/>
</dbReference>
<evidence type="ECO:0000313" key="2">
    <source>
        <dbReference type="EMBL" id="TKW61407.1"/>
    </source>
</evidence>
<dbReference type="InterPro" id="IPR050194">
    <property type="entry name" value="Glycosyltransferase_grp1"/>
</dbReference>
<accession>A0A6N4RCF0</accession>
<dbReference type="InterPro" id="IPR001296">
    <property type="entry name" value="Glyco_trans_1"/>
</dbReference>
<dbReference type="Gene3D" id="3.40.50.2000">
    <property type="entry name" value="Glycogen Phosphorylase B"/>
    <property type="match status" value="2"/>
</dbReference>
<dbReference type="PANTHER" id="PTHR45947:SF14">
    <property type="entry name" value="SLL1723 PROTEIN"/>
    <property type="match status" value="1"/>
</dbReference>
<gene>
    <name evidence="2" type="ORF">DI628_01935</name>
</gene>
<dbReference type="AlphaFoldDB" id="A0A6N4RCF0"/>
<evidence type="ECO:0000313" key="3">
    <source>
        <dbReference type="Proteomes" id="UP000320948"/>
    </source>
</evidence>
<dbReference type="EMBL" id="VAFM01000001">
    <property type="protein sequence ID" value="TKW61407.1"/>
    <property type="molecule type" value="Genomic_DNA"/>
</dbReference>
<dbReference type="GO" id="GO:0016757">
    <property type="term" value="F:glycosyltransferase activity"/>
    <property type="evidence" value="ECO:0007669"/>
    <property type="project" value="InterPro"/>
</dbReference>
<evidence type="ECO:0000259" key="1">
    <source>
        <dbReference type="Pfam" id="PF00534"/>
    </source>
</evidence>
<sequence length="416" mass="46181">MISTSAPVLYLCYAFPVVSETFVSNQVEALLAKGVNVKVLALVKRNNEKLISSWNTDPNRKNALQIMYPQGISAFMAALSLPRTLGRIIVRPASWKITLHCLRHSPVEFAQASLAAAWLAKHSQKGALIICHFGTMGYVGALLRGWGCWDLPQITVFHGFDISRLVEQKIEGFYKPLFAQEGHTSLTITSFWQNRLRQLGDASPQLVKLGVDLTKFDFRARSFPQKRPVKLISVGRLTEKKGYAITLKALANLPKSLAWEYAIVGGGDQEAFLRQQINELDLSDKVTLYGALPHDQTRLKLAEADAFVLASHTAKDGDMEALPIALLEAAAVGLPVVTSTHSAIPEFFRDGENSLVAEEGDDLTLSQKLETLLTQPALWSKFTTQARADMENKQDFFKHLEALQALFQQLQNKHNV</sequence>
<organism evidence="2 3">
    <name type="scientific">Blastochloris viridis</name>
    <name type="common">Rhodopseudomonas viridis</name>
    <dbReference type="NCBI Taxonomy" id="1079"/>
    <lineage>
        <taxon>Bacteria</taxon>
        <taxon>Pseudomonadati</taxon>
        <taxon>Pseudomonadota</taxon>
        <taxon>Alphaproteobacteria</taxon>
        <taxon>Hyphomicrobiales</taxon>
        <taxon>Blastochloridaceae</taxon>
        <taxon>Blastochloris</taxon>
    </lineage>
</organism>
<dbReference type="Proteomes" id="UP000320948">
    <property type="component" value="Unassembled WGS sequence"/>
</dbReference>
<comment type="caution">
    <text evidence="2">The sequence shown here is derived from an EMBL/GenBank/DDBJ whole genome shotgun (WGS) entry which is preliminary data.</text>
</comment>
<dbReference type="Pfam" id="PF00534">
    <property type="entry name" value="Glycos_transf_1"/>
    <property type="match status" value="1"/>
</dbReference>
<name>A0A6N4RCF0_BLAVI</name>
<dbReference type="PANTHER" id="PTHR45947">
    <property type="entry name" value="SULFOQUINOVOSYL TRANSFERASE SQD2"/>
    <property type="match status" value="1"/>
</dbReference>
<reference evidence="2 3" key="1">
    <citation type="journal article" date="2017" name="Nat. Commun.">
        <title>In situ click chemistry generation of cyclooxygenase-2 inhibitors.</title>
        <authorList>
            <person name="Bhardwaj A."/>
            <person name="Kaur J."/>
            <person name="Wuest M."/>
            <person name="Wuest F."/>
        </authorList>
    </citation>
    <scope>NUCLEOTIDE SEQUENCE [LARGE SCALE GENOMIC DNA]</scope>
    <source>
        <strain evidence="2">S2_018_000_R2_106</strain>
    </source>
</reference>
<feature type="domain" description="Glycosyl transferase family 1" evidence="1">
    <location>
        <begin position="218"/>
        <end position="387"/>
    </location>
</feature>
<keyword evidence="2" id="KW-0808">Transferase</keyword>